<organism evidence="1 2">
    <name type="scientific">Solanum bulbocastanum</name>
    <name type="common">Wild potato</name>
    <dbReference type="NCBI Taxonomy" id="147425"/>
    <lineage>
        <taxon>Eukaryota</taxon>
        <taxon>Viridiplantae</taxon>
        <taxon>Streptophyta</taxon>
        <taxon>Embryophyta</taxon>
        <taxon>Tracheophyta</taxon>
        <taxon>Spermatophyta</taxon>
        <taxon>Magnoliopsida</taxon>
        <taxon>eudicotyledons</taxon>
        <taxon>Gunneridae</taxon>
        <taxon>Pentapetalae</taxon>
        <taxon>asterids</taxon>
        <taxon>lamiids</taxon>
        <taxon>Solanales</taxon>
        <taxon>Solanaceae</taxon>
        <taxon>Solanoideae</taxon>
        <taxon>Solaneae</taxon>
        <taxon>Solanum</taxon>
    </lineage>
</organism>
<dbReference type="Proteomes" id="UP001371456">
    <property type="component" value="Unassembled WGS sequence"/>
</dbReference>
<name>A0AAN8U4Q9_SOLBU</name>
<gene>
    <name evidence="1" type="ORF">RDI58_003862</name>
</gene>
<protein>
    <submittedName>
        <fullName evidence="1">Uncharacterized protein</fullName>
    </submittedName>
</protein>
<comment type="caution">
    <text evidence="1">The sequence shown here is derived from an EMBL/GenBank/DDBJ whole genome shotgun (WGS) entry which is preliminary data.</text>
</comment>
<evidence type="ECO:0000313" key="2">
    <source>
        <dbReference type="Proteomes" id="UP001371456"/>
    </source>
</evidence>
<proteinExistence type="predicted"/>
<dbReference type="EMBL" id="JBANQN010000002">
    <property type="protein sequence ID" value="KAK6796161.1"/>
    <property type="molecule type" value="Genomic_DNA"/>
</dbReference>
<accession>A0AAN8U4Q9</accession>
<evidence type="ECO:0000313" key="1">
    <source>
        <dbReference type="EMBL" id="KAK6796161.1"/>
    </source>
</evidence>
<sequence length="60" mass="6686">MDDPPLTKTLEIYEKVVAKSSYGFTISLDGVHEITLAFGEVNSVDGWSQVKRGCQRNLQL</sequence>
<reference evidence="1 2" key="1">
    <citation type="submission" date="2024-02" db="EMBL/GenBank/DDBJ databases">
        <title>de novo genome assembly of Solanum bulbocastanum strain 11H21.</title>
        <authorList>
            <person name="Hosaka A.J."/>
        </authorList>
    </citation>
    <scope>NUCLEOTIDE SEQUENCE [LARGE SCALE GENOMIC DNA]</scope>
    <source>
        <tissue evidence="1">Young leaves</tissue>
    </source>
</reference>
<keyword evidence="2" id="KW-1185">Reference proteome</keyword>
<dbReference type="AlphaFoldDB" id="A0AAN8U4Q9"/>